<evidence type="ECO:0000313" key="4">
    <source>
        <dbReference type="EMBL" id="SFJ41130.1"/>
    </source>
</evidence>
<reference evidence="4 5" key="1">
    <citation type="submission" date="2016-10" db="EMBL/GenBank/DDBJ databases">
        <authorList>
            <person name="de Groot N.N."/>
        </authorList>
    </citation>
    <scope>NUCLEOTIDE SEQUENCE [LARGE SCALE GENOMIC DNA]</scope>
    <source>
        <strain evidence="4 5">CGMCC 1.11156</strain>
    </source>
</reference>
<keyword evidence="2" id="KW-0812">Transmembrane</keyword>
<evidence type="ECO:0000256" key="2">
    <source>
        <dbReference type="SAM" id="Phobius"/>
    </source>
</evidence>
<feature type="transmembrane region" description="Helical" evidence="2">
    <location>
        <begin position="20"/>
        <end position="42"/>
    </location>
</feature>
<evidence type="ECO:0000259" key="3">
    <source>
        <dbReference type="Pfam" id="PF09851"/>
    </source>
</evidence>
<dbReference type="AlphaFoldDB" id="A0A1I3R537"/>
<evidence type="ECO:0000256" key="1">
    <source>
        <dbReference type="SAM" id="MobiDB-lite"/>
    </source>
</evidence>
<dbReference type="OrthoDB" id="3748887at2"/>
<feature type="region of interest" description="Disordered" evidence="1">
    <location>
        <begin position="50"/>
        <end position="69"/>
    </location>
</feature>
<keyword evidence="2" id="KW-0472">Membrane</keyword>
<evidence type="ECO:0000313" key="5">
    <source>
        <dbReference type="Proteomes" id="UP000198649"/>
    </source>
</evidence>
<keyword evidence="5" id="KW-1185">Reference proteome</keyword>
<keyword evidence="2" id="KW-1133">Transmembrane helix</keyword>
<dbReference type="RefSeq" id="WP_091117494.1">
    <property type="nucleotide sequence ID" value="NZ_BKAF01000041.1"/>
</dbReference>
<gene>
    <name evidence="4" type="ORF">SAMN05216561_12936</name>
</gene>
<feature type="domain" description="SHOCT" evidence="3">
    <location>
        <begin position="70"/>
        <end position="92"/>
    </location>
</feature>
<organism evidence="4 5">
    <name type="scientific">Nocardioides psychrotolerans</name>
    <dbReference type="NCBI Taxonomy" id="1005945"/>
    <lineage>
        <taxon>Bacteria</taxon>
        <taxon>Bacillati</taxon>
        <taxon>Actinomycetota</taxon>
        <taxon>Actinomycetes</taxon>
        <taxon>Propionibacteriales</taxon>
        <taxon>Nocardioidaceae</taxon>
        <taxon>Nocardioides</taxon>
    </lineage>
</organism>
<dbReference type="Proteomes" id="UP000198649">
    <property type="component" value="Unassembled WGS sequence"/>
</dbReference>
<protein>
    <submittedName>
        <fullName evidence="4">Putative membrane protein</fullName>
    </submittedName>
</protein>
<dbReference type="STRING" id="1005945.SAMN05216561_12936"/>
<sequence length="100" mass="11263">MWNDDNNGSWNGMHDGGAWVGMGLVMLLGTLLVIGLLVWIIAMLRESKRESLTVTPTSPTPPSPSPADEHLARRFARGEIDADEFERRVEVLRHARLDRR</sequence>
<proteinExistence type="predicted"/>
<accession>A0A1I3R537</accession>
<dbReference type="EMBL" id="FOQG01000029">
    <property type="protein sequence ID" value="SFJ41130.1"/>
    <property type="molecule type" value="Genomic_DNA"/>
</dbReference>
<dbReference type="Pfam" id="PF09851">
    <property type="entry name" value="SHOCT"/>
    <property type="match status" value="1"/>
</dbReference>
<dbReference type="InterPro" id="IPR018649">
    <property type="entry name" value="SHOCT"/>
</dbReference>
<name>A0A1I3R537_9ACTN</name>